<dbReference type="FunFam" id="3.20.20.450:FF:000001">
    <property type="entry name" value="Cyclic di-GMP phosphodiesterase yahA"/>
    <property type="match status" value="1"/>
</dbReference>
<dbReference type="PROSITE" id="PS50113">
    <property type="entry name" value="PAC"/>
    <property type="match status" value="2"/>
</dbReference>
<dbReference type="InterPro" id="IPR001633">
    <property type="entry name" value="EAL_dom"/>
</dbReference>
<dbReference type="InterPro" id="IPR013655">
    <property type="entry name" value="PAS_fold_3"/>
</dbReference>
<dbReference type="SUPFAM" id="SSF52172">
    <property type="entry name" value="CheY-like"/>
    <property type="match status" value="1"/>
</dbReference>
<dbReference type="PANTHER" id="PTHR44757:SF2">
    <property type="entry name" value="BIOFILM ARCHITECTURE MAINTENANCE PROTEIN MBAA"/>
    <property type="match status" value="1"/>
</dbReference>
<dbReference type="PROSITE" id="PS50110">
    <property type="entry name" value="RESPONSE_REGULATORY"/>
    <property type="match status" value="1"/>
</dbReference>
<feature type="domain" description="PAS" evidence="5">
    <location>
        <begin position="140"/>
        <end position="193"/>
    </location>
</feature>
<dbReference type="SMART" id="SM00267">
    <property type="entry name" value="GGDEF"/>
    <property type="match status" value="1"/>
</dbReference>
<dbReference type="CDD" id="cd01948">
    <property type="entry name" value="EAL"/>
    <property type="match status" value="1"/>
</dbReference>
<dbReference type="SMART" id="SM00091">
    <property type="entry name" value="PAS"/>
    <property type="match status" value="2"/>
</dbReference>
<dbReference type="InterPro" id="IPR001610">
    <property type="entry name" value="PAC"/>
</dbReference>
<evidence type="ECO:0000313" key="10">
    <source>
        <dbReference type="Proteomes" id="UP001154312"/>
    </source>
</evidence>
<dbReference type="GO" id="GO:0000160">
    <property type="term" value="P:phosphorelay signal transduction system"/>
    <property type="evidence" value="ECO:0007669"/>
    <property type="project" value="InterPro"/>
</dbReference>
<dbReference type="Pfam" id="PF08447">
    <property type="entry name" value="PAS_3"/>
    <property type="match status" value="1"/>
</dbReference>
<dbReference type="InterPro" id="IPR035919">
    <property type="entry name" value="EAL_sf"/>
</dbReference>
<feature type="domain" description="PAS" evidence="5">
    <location>
        <begin position="267"/>
        <end position="337"/>
    </location>
</feature>
<dbReference type="CDD" id="cd01949">
    <property type="entry name" value="GGDEF"/>
    <property type="match status" value="1"/>
</dbReference>
<accession>A0A9X4JW43</accession>
<feature type="modified residue" description="4-aspartylphosphate" evidence="3">
    <location>
        <position position="61"/>
    </location>
</feature>
<evidence type="ECO:0000259" key="8">
    <source>
        <dbReference type="PROSITE" id="PS50887"/>
    </source>
</evidence>
<feature type="domain" description="EAL" evidence="7">
    <location>
        <begin position="565"/>
        <end position="819"/>
    </location>
</feature>
<dbReference type="InterPro" id="IPR000014">
    <property type="entry name" value="PAS"/>
</dbReference>
<dbReference type="PROSITE" id="PS50112">
    <property type="entry name" value="PAS"/>
    <property type="match status" value="2"/>
</dbReference>
<organism evidence="9 10">
    <name type="scientific">Pelotomaculum isophthalicicum JI</name>
    <dbReference type="NCBI Taxonomy" id="947010"/>
    <lineage>
        <taxon>Bacteria</taxon>
        <taxon>Bacillati</taxon>
        <taxon>Bacillota</taxon>
        <taxon>Clostridia</taxon>
        <taxon>Eubacteriales</taxon>
        <taxon>Desulfotomaculaceae</taxon>
        <taxon>Pelotomaculum</taxon>
    </lineage>
</organism>
<sequence>MEGKVGEGKKSLILVVDDSKYMRFKLRQVLESDGYKVVDAENGAQALSVFRLERPEIVLMDCMMPVMDGFTACTRLQELPGGDRVPVIMITKLEDDKDVDMAFKAGATDYITKPIHWAVLRHRVRRMLHARQAETSLEQSEAFNRTLIDHALDGIITINTDGVIQSFNPASERIFGYSCGDVLGQDINLLMPEFYIDYDTCLSGGQIAGEHQRAGAIREISGRRKDGSAVTIELTISEFYFDEQQLYTVILRDISERKRSEEALRESEERHRTLTENTYDLISEIDSNERYLYLSPNYRDVLGYEPGELIGRKVVDLIYPEDCPAVKASFRRVFEHKAIEQVIYRFIHKSGELRWFESTGKTYQTVTGESRVVFVSRDITERQRYEETIRHQAFHDALTGLPNRMLFKDRLTLEIAHAKRNKQMLAVLFLDLDRFKLVNDTLGHGLGDQLLKIIARRLVGYVREDDTVARLGGDEFTVLLPEILQVENAAKVARKILRAVREPVRIDVHELYISTSIGIALYPSDGEDAESLLKNADTAMYRAKENGKNNYQLYTPAMNAKAFERLAIENGLRRALDRNEFVVYYQPKVNINTGKIIGMEALVRWEVPERGLIPPGDFIPLAEDTGLIVPIGEWVLRTACAQNKAWQDAGYPPLRVAVNLSARQFQLQNLVEVVSRVLEETGLEPCWLELEITESVAMQNAEYTVKMLYELKDMGIQLAIDDFGTGYSSLNYLKRFPISKLKIDKSFVREIGTDQDNEAIASTVIVLGQSLKLGVVAEGVETEEQYDFLKQHQCDEMQGYLFGKPVPPEKFEEMIRRESAG</sequence>
<evidence type="ECO:0000313" key="9">
    <source>
        <dbReference type="EMBL" id="MDF9409476.1"/>
    </source>
</evidence>
<dbReference type="SMART" id="SM00052">
    <property type="entry name" value="EAL"/>
    <property type="match status" value="1"/>
</dbReference>
<dbReference type="RefSeq" id="WP_277444945.1">
    <property type="nucleotide sequence ID" value="NZ_JAKOAV010000032.1"/>
</dbReference>
<evidence type="ECO:0000256" key="3">
    <source>
        <dbReference type="PROSITE-ProRule" id="PRU00169"/>
    </source>
</evidence>
<evidence type="ECO:0000256" key="2">
    <source>
        <dbReference type="ARBA" id="ARBA00024867"/>
    </source>
</evidence>
<feature type="domain" description="PAC" evidence="6">
    <location>
        <begin position="340"/>
        <end position="391"/>
    </location>
</feature>
<dbReference type="InterPro" id="IPR011006">
    <property type="entry name" value="CheY-like_superfamily"/>
</dbReference>
<dbReference type="Proteomes" id="UP001154312">
    <property type="component" value="Unassembled WGS sequence"/>
</dbReference>
<evidence type="ECO:0000259" key="5">
    <source>
        <dbReference type="PROSITE" id="PS50112"/>
    </source>
</evidence>
<dbReference type="InterPro" id="IPR000160">
    <property type="entry name" value="GGDEF_dom"/>
</dbReference>
<reference evidence="9" key="1">
    <citation type="submission" date="2022-02" db="EMBL/GenBank/DDBJ databases">
        <authorList>
            <person name="Leng L."/>
        </authorList>
    </citation>
    <scope>NUCLEOTIDE SEQUENCE</scope>
    <source>
        <strain evidence="9">JI</strain>
    </source>
</reference>
<dbReference type="Gene3D" id="3.30.70.270">
    <property type="match status" value="1"/>
</dbReference>
<keyword evidence="10" id="KW-1185">Reference proteome</keyword>
<gene>
    <name evidence="9" type="ORF">L7E55_14115</name>
</gene>
<keyword evidence="3" id="KW-0597">Phosphoprotein</keyword>
<dbReference type="SMART" id="SM00086">
    <property type="entry name" value="PAC"/>
    <property type="match status" value="2"/>
</dbReference>
<dbReference type="Pfam" id="PF00989">
    <property type="entry name" value="PAS"/>
    <property type="match status" value="1"/>
</dbReference>
<name>A0A9X4JW43_9FIRM</name>
<dbReference type="GO" id="GO:0006355">
    <property type="term" value="P:regulation of DNA-templated transcription"/>
    <property type="evidence" value="ECO:0007669"/>
    <property type="project" value="InterPro"/>
</dbReference>
<dbReference type="InterPro" id="IPR043128">
    <property type="entry name" value="Rev_trsase/Diguanyl_cyclase"/>
</dbReference>
<dbReference type="PROSITE" id="PS50883">
    <property type="entry name" value="EAL"/>
    <property type="match status" value="1"/>
</dbReference>
<proteinExistence type="predicted"/>
<dbReference type="Pfam" id="PF00563">
    <property type="entry name" value="EAL"/>
    <property type="match status" value="1"/>
</dbReference>
<dbReference type="AlphaFoldDB" id="A0A9X4JW43"/>
<feature type="domain" description="GGDEF" evidence="8">
    <location>
        <begin position="423"/>
        <end position="556"/>
    </location>
</feature>
<dbReference type="Gene3D" id="3.40.50.2300">
    <property type="match status" value="1"/>
</dbReference>
<comment type="function">
    <text evidence="2">May play the central regulatory role in sporulation. It may be an element of the effector pathway responsible for the activation of sporulation genes in response to nutritional stress. Spo0A may act in concert with spo0H (a sigma factor) to control the expression of some genes that are critical to the sporulation process.</text>
</comment>
<dbReference type="Pfam" id="PF00990">
    <property type="entry name" value="GGDEF"/>
    <property type="match status" value="1"/>
</dbReference>
<dbReference type="NCBIfam" id="TIGR00254">
    <property type="entry name" value="GGDEF"/>
    <property type="match status" value="1"/>
</dbReference>
<dbReference type="InterPro" id="IPR001789">
    <property type="entry name" value="Sig_transdc_resp-reg_receiver"/>
</dbReference>
<dbReference type="InterPro" id="IPR029787">
    <property type="entry name" value="Nucleotide_cyclase"/>
</dbReference>
<dbReference type="SUPFAM" id="SSF141868">
    <property type="entry name" value="EAL domain-like"/>
    <property type="match status" value="1"/>
</dbReference>
<dbReference type="Pfam" id="PF00072">
    <property type="entry name" value="Response_reg"/>
    <property type="match status" value="1"/>
</dbReference>
<evidence type="ECO:0000256" key="1">
    <source>
        <dbReference type="ARBA" id="ARBA00018672"/>
    </source>
</evidence>
<dbReference type="NCBIfam" id="TIGR00229">
    <property type="entry name" value="sensory_box"/>
    <property type="match status" value="2"/>
</dbReference>
<feature type="domain" description="PAC" evidence="6">
    <location>
        <begin position="216"/>
        <end position="266"/>
    </location>
</feature>
<dbReference type="InterPro" id="IPR035965">
    <property type="entry name" value="PAS-like_dom_sf"/>
</dbReference>
<dbReference type="EMBL" id="JAKOAV010000032">
    <property type="protein sequence ID" value="MDF9409476.1"/>
    <property type="molecule type" value="Genomic_DNA"/>
</dbReference>
<comment type="caution">
    <text evidence="9">The sequence shown here is derived from an EMBL/GenBank/DDBJ whole genome shotgun (WGS) entry which is preliminary data.</text>
</comment>
<dbReference type="SUPFAM" id="SSF55073">
    <property type="entry name" value="Nucleotide cyclase"/>
    <property type="match status" value="1"/>
</dbReference>
<dbReference type="Gene3D" id="3.30.450.20">
    <property type="entry name" value="PAS domain"/>
    <property type="match status" value="2"/>
</dbReference>
<dbReference type="InterPro" id="IPR052155">
    <property type="entry name" value="Biofilm_reg_signaling"/>
</dbReference>
<dbReference type="InterPro" id="IPR013767">
    <property type="entry name" value="PAS_fold"/>
</dbReference>
<dbReference type="InterPro" id="IPR012226">
    <property type="entry name" value="Diguanyl_cyclase/Pdiesterase"/>
</dbReference>
<dbReference type="SMART" id="SM00448">
    <property type="entry name" value="REC"/>
    <property type="match status" value="1"/>
</dbReference>
<evidence type="ECO:0000259" key="7">
    <source>
        <dbReference type="PROSITE" id="PS50883"/>
    </source>
</evidence>
<evidence type="ECO:0000259" key="4">
    <source>
        <dbReference type="PROSITE" id="PS50110"/>
    </source>
</evidence>
<feature type="domain" description="Response regulatory" evidence="4">
    <location>
        <begin position="12"/>
        <end position="128"/>
    </location>
</feature>
<protein>
    <recommendedName>
        <fullName evidence="1">Stage 0 sporulation protein A homolog</fullName>
    </recommendedName>
</protein>
<dbReference type="SUPFAM" id="SSF55785">
    <property type="entry name" value="PYP-like sensor domain (PAS domain)"/>
    <property type="match status" value="2"/>
</dbReference>
<dbReference type="PIRSF" id="PIRSF005925">
    <property type="entry name" value="Dos"/>
    <property type="match status" value="1"/>
</dbReference>
<dbReference type="PANTHER" id="PTHR44757">
    <property type="entry name" value="DIGUANYLATE CYCLASE DGCP"/>
    <property type="match status" value="1"/>
</dbReference>
<evidence type="ECO:0000259" key="6">
    <source>
        <dbReference type="PROSITE" id="PS50113"/>
    </source>
</evidence>
<dbReference type="FunFam" id="3.30.70.270:FF:000001">
    <property type="entry name" value="Diguanylate cyclase domain protein"/>
    <property type="match status" value="1"/>
</dbReference>
<dbReference type="InterPro" id="IPR000700">
    <property type="entry name" value="PAS-assoc_C"/>
</dbReference>
<dbReference type="Gene3D" id="3.20.20.450">
    <property type="entry name" value="EAL domain"/>
    <property type="match status" value="1"/>
</dbReference>
<dbReference type="PROSITE" id="PS50887">
    <property type="entry name" value="GGDEF"/>
    <property type="match status" value="1"/>
</dbReference>
<dbReference type="CDD" id="cd00130">
    <property type="entry name" value="PAS"/>
    <property type="match status" value="2"/>
</dbReference>